<dbReference type="SUPFAM" id="SSF88946">
    <property type="entry name" value="Sigma2 domain of RNA polymerase sigma factors"/>
    <property type="match status" value="1"/>
</dbReference>
<dbReference type="GO" id="GO:0003700">
    <property type="term" value="F:DNA-binding transcription factor activity"/>
    <property type="evidence" value="ECO:0007669"/>
    <property type="project" value="InterPro"/>
</dbReference>
<comment type="caution">
    <text evidence="1">The sequence shown here is derived from an EMBL/GenBank/DDBJ whole genome shotgun (WGS) entry which is preliminary data.</text>
</comment>
<dbReference type="InterPro" id="IPR014284">
    <property type="entry name" value="RNA_pol_sigma-70_dom"/>
</dbReference>
<proteinExistence type="predicted"/>
<dbReference type="Gene3D" id="1.10.10.10">
    <property type="entry name" value="Winged helix-like DNA-binding domain superfamily/Winged helix DNA-binding domain"/>
    <property type="match status" value="1"/>
</dbReference>
<reference evidence="1 2" key="1">
    <citation type="submission" date="2018-02" db="EMBL/GenBank/DDBJ databases">
        <title>Genomic Encyclopedia of Archaeal and Bacterial Type Strains, Phase II (KMG-II): from individual species to whole genera.</title>
        <authorList>
            <person name="Goeker M."/>
        </authorList>
    </citation>
    <scope>NUCLEOTIDE SEQUENCE [LARGE SCALE GENOMIC DNA]</scope>
    <source>
        <strain evidence="1 2">DSM 29526</strain>
    </source>
</reference>
<name>A0A2S6I9I7_9BACT</name>
<dbReference type="GO" id="GO:0006352">
    <property type="term" value="P:DNA-templated transcription initiation"/>
    <property type="evidence" value="ECO:0007669"/>
    <property type="project" value="InterPro"/>
</dbReference>
<sequence length="187" mass="21660">MSDEALLAALRTDTTGTALKTVYQKYREPCIRFLVGRIVNRDHPNRQEVATELFTEALIILVQNVRSGRLTELSARLDTYLNAVSKNLYRKLLRTNREVYLEPERLPEALVTPHGDEENEAIRRELHRKMRDLGDRCRQLLVHFYFLDLDWKTIAELLGYKNAASAKTNKAKCMVRLRALYATDPAK</sequence>
<dbReference type="Gene3D" id="1.10.1740.10">
    <property type="match status" value="1"/>
</dbReference>
<protein>
    <submittedName>
        <fullName evidence="1">RNA polymerase sigma factor (Sigma-70 family)</fullName>
    </submittedName>
</protein>
<dbReference type="NCBIfam" id="TIGR02937">
    <property type="entry name" value="sigma70-ECF"/>
    <property type="match status" value="1"/>
</dbReference>
<dbReference type="SUPFAM" id="SSF88659">
    <property type="entry name" value="Sigma3 and sigma4 domains of RNA polymerase sigma factors"/>
    <property type="match status" value="1"/>
</dbReference>
<dbReference type="EMBL" id="PTJC01000005">
    <property type="protein sequence ID" value="PPK88160.1"/>
    <property type="molecule type" value="Genomic_DNA"/>
</dbReference>
<evidence type="ECO:0000313" key="1">
    <source>
        <dbReference type="EMBL" id="PPK88160.1"/>
    </source>
</evidence>
<evidence type="ECO:0000313" key="2">
    <source>
        <dbReference type="Proteomes" id="UP000237662"/>
    </source>
</evidence>
<organism evidence="1 2">
    <name type="scientific">Neolewinella xylanilytica</name>
    <dbReference type="NCBI Taxonomy" id="1514080"/>
    <lineage>
        <taxon>Bacteria</taxon>
        <taxon>Pseudomonadati</taxon>
        <taxon>Bacteroidota</taxon>
        <taxon>Saprospiria</taxon>
        <taxon>Saprospirales</taxon>
        <taxon>Lewinellaceae</taxon>
        <taxon>Neolewinella</taxon>
    </lineage>
</organism>
<dbReference type="AlphaFoldDB" id="A0A2S6I9I7"/>
<keyword evidence="2" id="KW-1185">Reference proteome</keyword>
<dbReference type="InterPro" id="IPR013325">
    <property type="entry name" value="RNA_pol_sigma_r2"/>
</dbReference>
<accession>A0A2S6I9I7</accession>
<dbReference type="InterPro" id="IPR013324">
    <property type="entry name" value="RNA_pol_sigma_r3/r4-like"/>
</dbReference>
<dbReference type="InterPro" id="IPR036388">
    <property type="entry name" value="WH-like_DNA-bd_sf"/>
</dbReference>
<dbReference type="RefSeq" id="WP_104418733.1">
    <property type="nucleotide sequence ID" value="NZ_PTJC01000005.1"/>
</dbReference>
<dbReference type="Proteomes" id="UP000237662">
    <property type="component" value="Unassembled WGS sequence"/>
</dbReference>
<gene>
    <name evidence="1" type="ORF">CLV84_1125</name>
</gene>
<dbReference type="OrthoDB" id="1099849at2"/>